<comment type="caution">
    <text evidence="1">The sequence shown here is derived from an EMBL/GenBank/DDBJ whole genome shotgun (WGS) entry which is preliminary data.</text>
</comment>
<keyword evidence="2" id="KW-1185">Reference proteome</keyword>
<dbReference type="AlphaFoldDB" id="A0A3A9ZS24"/>
<protein>
    <recommendedName>
        <fullName evidence="3">DUF4034 domain-containing protein</fullName>
    </recommendedName>
</protein>
<gene>
    <name evidence="1" type="ORF">D7223_04970</name>
</gene>
<proteinExistence type="predicted"/>
<dbReference type="Proteomes" id="UP000281726">
    <property type="component" value="Unassembled WGS sequence"/>
</dbReference>
<accession>A0A3A9ZS24</accession>
<evidence type="ECO:0000313" key="1">
    <source>
        <dbReference type="EMBL" id="RKN51072.1"/>
    </source>
</evidence>
<reference evidence="1 2" key="1">
    <citation type="journal article" date="2004" name="Syst. Appl. Microbiol.">
        <title>Cryptoendolithic actinomycetes from antarctic sandstone rock samples: Micromonospora endolithica sp. nov. and two isolates related to Micromonospora coerulea Jensen 1932.</title>
        <authorList>
            <person name="Hirsch P."/>
            <person name="Mevs U."/>
            <person name="Kroppenstedt R.M."/>
            <person name="Schumann P."/>
            <person name="Stackebrandt E."/>
        </authorList>
    </citation>
    <scope>NUCLEOTIDE SEQUENCE [LARGE SCALE GENOMIC DNA]</scope>
    <source>
        <strain evidence="1 2">JCM 12677</strain>
    </source>
</reference>
<dbReference type="EMBL" id="RBAK01000001">
    <property type="protein sequence ID" value="RKN51072.1"/>
    <property type="molecule type" value="Genomic_DNA"/>
</dbReference>
<evidence type="ECO:0000313" key="2">
    <source>
        <dbReference type="Proteomes" id="UP000281726"/>
    </source>
</evidence>
<name>A0A3A9ZS24_9ACTN</name>
<evidence type="ECO:0008006" key="3">
    <source>
        <dbReference type="Google" id="ProtNLM"/>
    </source>
</evidence>
<organism evidence="1 2">
    <name type="scientific">Micromonospora endolithica</name>
    <dbReference type="NCBI Taxonomy" id="230091"/>
    <lineage>
        <taxon>Bacteria</taxon>
        <taxon>Bacillati</taxon>
        <taxon>Actinomycetota</taxon>
        <taxon>Actinomycetes</taxon>
        <taxon>Micromonosporales</taxon>
        <taxon>Micromonosporaceae</taxon>
        <taxon>Micromonospora</taxon>
    </lineage>
</organism>
<sequence length="321" mass="35530">MILAVTAPPTPPTFDAAAAYPQVGEARAALAARDWPALRAVVDAQDAYGRTVLVDEVGDASDVEDFLRATAAERPDDPLPGTMLGAHLIDAGWRIRTDHRAQHVSRDQFDQFFDHLRRAEQVLIDVTARHPDESAAWTQRITSARGLQLGQAEARRRYDRLAAHQPHHLPAQRSLLQQFCPKWSGDWERAHGFARECVAAAPAGGPHAVLIVEAHLEQALDDGGLNAARTYLTAPRVRAEIAEAAQRSVGHPAFRHTWGWPMVRSTFAFAYCLMEDWTAAARQFAALGAIGHTSFFDYLRGDGEKQFLRYREKAYAKGGRP</sequence>